<name>A0AA49GYR0_9CAUD</name>
<protein>
    <submittedName>
        <fullName evidence="2">Uncharacterized protein</fullName>
    </submittedName>
</protein>
<evidence type="ECO:0000313" key="3">
    <source>
        <dbReference type="Proteomes" id="UP001201386"/>
    </source>
</evidence>
<feature type="region of interest" description="Disordered" evidence="1">
    <location>
        <begin position="1"/>
        <end position="62"/>
    </location>
</feature>
<gene>
    <name evidence="2" type="primary">6</name>
    <name evidence="2" type="ORF">WOJTEK_6</name>
</gene>
<feature type="compositionally biased region" description="Basic residues" evidence="1">
    <location>
        <begin position="119"/>
        <end position="133"/>
    </location>
</feature>
<sequence length="133" mass="14513">MAKRKRKAVRKTLKGRAAKGRIPRDKNGKFVNKMGKNASRGPNLKNLEKGRKKRRANKGVKAAASAVAAYAVARYTSKATSAAEKQLSKLERRASKAVVTRLKNRGKPSLGSTKAKGSATRRKASPSKSRKRK</sequence>
<evidence type="ECO:0000256" key="1">
    <source>
        <dbReference type="SAM" id="MobiDB-lite"/>
    </source>
</evidence>
<dbReference type="EMBL" id="OL455890">
    <property type="protein sequence ID" value="UJQ86335.1"/>
    <property type="molecule type" value="Genomic_DNA"/>
</dbReference>
<keyword evidence="3" id="KW-1185">Reference proteome</keyword>
<proteinExistence type="predicted"/>
<feature type="region of interest" description="Disordered" evidence="1">
    <location>
        <begin position="86"/>
        <end position="133"/>
    </location>
</feature>
<reference evidence="2 3" key="1">
    <citation type="submission" date="2021-11" db="EMBL/GenBank/DDBJ databases">
        <authorList>
            <person name="Puthoff D.P."/>
            <person name="Dawson N.J."/>
            <person name="McNemar A."/>
            <person name="Wilson J.R."/>
            <person name="Ball S.L."/>
            <person name="Garlena R.A."/>
            <person name="Russell D.A."/>
            <person name="Jacobs-Sera D."/>
            <person name="Hatfull G.F."/>
        </authorList>
    </citation>
    <scope>NUCLEOTIDE SEQUENCE [LARGE SCALE GENOMIC DNA]</scope>
</reference>
<organism evidence="2 3">
    <name type="scientific">Gordonia phage Wojtek</name>
    <dbReference type="NCBI Taxonomy" id="2910758"/>
    <lineage>
        <taxon>Viruses</taxon>
        <taxon>Duplodnaviria</taxon>
        <taxon>Heunggongvirae</taxon>
        <taxon>Uroviricota</taxon>
        <taxon>Caudoviricetes</taxon>
        <taxon>Dovevirinae</taxon>
        <taxon>Lambovirus</taxon>
        <taxon>Lambovirus wojtek</taxon>
    </lineage>
</organism>
<dbReference type="Proteomes" id="UP001201386">
    <property type="component" value="Segment"/>
</dbReference>
<evidence type="ECO:0000313" key="2">
    <source>
        <dbReference type="EMBL" id="UJQ86335.1"/>
    </source>
</evidence>
<feature type="compositionally biased region" description="Basic residues" evidence="1">
    <location>
        <begin position="1"/>
        <end position="21"/>
    </location>
</feature>
<accession>A0AA49GYR0</accession>